<dbReference type="SUPFAM" id="SSF53448">
    <property type="entry name" value="Nucleotide-diphospho-sugar transferases"/>
    <property type="match status" value="1"/>
</dbReference>
<dbReference type="InterPro" id="IPR003329">
    <property type="entry name" value="Cytidylyl_trans"/>
</dbReference>
<gene>
    <name evidence="1" type="ORF">JI749_13410</name>
</gene>
<dbReference type="GO" id="GO:0016779">
    <property type="term" value="F:nucleotidyltransferase activity"/>
    <property type="evidence" value="ECO:0007669"/>
    <property type="project" value="UniProtKB-KW"/>
</dbReference>
<protein>
    <submittedName>
        <fullName evidence="1">Acylneuraminate cytidylyltransferase family protein</fullName>
    </submittedName>
</protein>
<dbReference type="PANTHER" id="PTHR21485">
    <property type="entry name" value="HAD SUPERFAMILY MEMBERS CMAS AND KDSC"/>
    <property type="match status" value="1"/>
</dbReference>
<dbReference type="InterPro" id="IPR050793">
    <property type="entry name" value="CMP-NeuNAc_synthase"/>
</dbReference>
<dbReference type="Gene3D" id="3.90.550.10">
    <property type="entry name" value="Spore Coat Polysaccharide Biosynthesis Protein SpsA, Chain A"/>
    <property type="match status" value="1"/>
</dbReference>
<keyword evidence="2" id="KW-1185">Reference proteome</keyword>
<reference evidence="1 2" key="1">
    <citation type="submission" date="2021-01" db="EMBL/GenBank/DDBJ databases">
        <title>Genome seq and assembly of Devosia sp. G19.</title>
        <authorList>
            <person name="Chhetri G."/>
        </authorList>
    </citation>
    <scope>NUCLEOTIDE SEQUENCE [LARGE SCALE GENOMIC DNA]</scope>
    <source>
        <strain evidence="1 2">G19</strain>
    </source>
</reference>
<accession>A0ABX7BU75</accession>
<dbReference type="EMBL" id="CP068047">
    <property type="protein sequence ID" value="QQR35346.1"/>
    <property type="molecule type" value="Genomic_DNA"/>
</dbReference>
<keyword evidence="1" id="KW-0808">Transferase</keyword>
<sequence>MRTLAVIPARGGSKRLPGKNIRPFLGVPLIAWSIRFALGYAGFDRVVVSTDAPDIAAVAAAEGIEVPRLRPPHLASDTAATIDAVLDVIDHEAAQGRQFDTVALLQPTSPIRLASRWDAARDLLGDSEIDAVVGVAPARTHPFHTFSLGDRGQLTSMHSADLLKLRGQDLPAAVSVAGNLYLARTAALHEQRTFFPSRIAGVLCDQPFEAADIDDELDWLIAETIATKYGITP</sequence>
<evidence type="ECO:0000313" key="1">
    <source>
        <dbReference type="EMBL" id="QQR35346.1"/>
    </source>
</evidence>
<dbReference type="Proteomes" id="UP000595460">
    <property type="component" value="Chromosome"/>
</dbReference>
<evidence type="ECO:0000313" key="2">
    <source>
        <dbReference type="Proteomes" id="UP000595460"/>
    </source>
</evidence>
<dbReference type="InterPro" id="IPR029044">
    <property type="entry name" value="Nucleotide-diphossugar_trans"/>
</dbReference>
<dbReference type="RefSeq" id="WP_201654786.1">
    <property type="nucleotide sequence ID" value="NZ_CP068047.1"/>
</dbReference>
<dbReference type="Pfam" id="PF02348">
    <property type="entry name" value="CTP_transf_3"/>
    <property type="match status" value="1"/>
</dbReference>
<name>A0ABX7BU75_9HYPH</name>
<organism evidence="1 2">
    <name type="scientific">Devosia oryziradicis</name>
    <dbReference type="NCBI Taxonomy" id="2801335"/>
    <lineage>
        <taxon>Bacteria</taxon>
        <taxon>Pseudomonadati</taxon>
        <taxon>Pseudomonadota</taxon>
        <taxon>Alphaproteobacteria</taxon>
        <taxon>Hyphomicrobiales</taxon>
        <taxon>Devosiaceae</taxon>
        <taxon>Devosia</taxon>
    </lineage>
</organism>
<dbReference type="PANTHER" id="PTHR21485:SF6">
    <property type="entry name" value="N-ACYLNEURAMINATE CYTIDYLYLTRANSFERASE-RELATED"/>
    <property type="match status" value="1"/>
</dbReference>
<proteinExistence type="predicted"/>
<keyword evidence="1" id="KW-0548">Nucleotidyltransferase</keyword>
<dbReference type="CDD" id="cd02513">
    <property type="entry name" value="CMP-NeuAc_Synthase"/>
    <property type="match status" value="1"/>
</dbReference>